<gene>
    <name evidence="2" type="primary">P0640E12.109</name>
</gene>
<evidence type="ECO:0000313" key="2">
    <source>
        <dbReference type="EMBL" id="BAC84236.1"/>
    </source>
</evidence>
<name>Q7EYT1_ORYSJ</name>
<dbReference type="EMBL" id="AP005261">
    <property type="protein sequence ID" value="BAC84236.1"/>
    <property type="molecule type" value="Genomic_DNA"/>
</dbReference>
<proteinExistence type="predicted"/>
<dbReference type="Proteomes" id="UP000000763">
    <property type="component" value="Chromosome 7"/>
</dbReference>
<evidence type="ECO:0000256" key="1">
    <source>
        <dbReference type="SAM" id="MobiDB-lite"/>
    </source>
</evidence>
<sequence>MGPGVCEVRGIYIPILPRVPTAWSYPRIPRVAGAAGGGRGASGCRVMPLGPLHRFAPRPSPSRHLAGGASEDEAQAEPPFKRAAPQLLPVEFNAVGQTCGVPDWRVMVKNDRSVTGLTPVTSD</sequence>
<dbReference type="AlphaFoldDB" id="Q7EYT1"/>
<organism evidence="2 3">
    <name type="scientific">Oryza sativa subsp. japonica</name>
    <name type="common">Rice</name>
    <dbReference type="NCBI Taxonomy" id="39947"/>
    <lineage>
        <taxon>Eukaryota</taxon>
        <taxon>Viridiplantae</taxon>
        <taxon>Streptophyta</taxon>
        <taxon>Embryophyta</taxon>
        <taxon>Tracheophyta</taxon>
        <taxon>Spermatophyta</taxon>
        <taxon>Magnoliopsida</taxon>
        <taxon>Liliopsida</taxon>
        <taxon>Poales</taxon>
        <taxon>Poaceae</taxon>
        <taxon>BOP clade</taxon>
        <taxon>Oryzoideae</taxon>
        <taxon>Oryzeae</taxon>
        <taxon>Oryzinae</taxon>
        <taxon>Oryza</taxon>
        <taxon>Oryza sativa</taxon>
    </lineage>
</organism>
<reference evidence="3" key="2">
    <citation type="journal article" date="2008" name="Nucleic Acids Res.">
        <title>The rice annotation project database (RAP-DB): 2008 update.</title>
        <authorList>
            <consortium name="The rice annotation project (RAP)"/>
        </authorList>
    </citation>
    <scope>GENOME REANNOTATION</scope>
    <source>
        <strain evidence="3">cv. Nipponbare</strain>
    </source>
</reference>
<evidence type="ECO:0000313" key="3">
    <source>
        <dbReference type="Proteomes" id="UP000000763"/>
    </source>
</evidence>
<accession>Q7EYT1</accession>
<protein>
    <submittedName>
        <fullName evidence="2">Uncharacterized protein</fullName>
    </submittedName>
</protein>
<reference evidence="3" key="1">
    <citation type="journal article" date="2005" name="Nature">
        <title>The map-based sequence of the rice genome.</title>
        <authorList>
            <consortium name="International rice genome sequencing project (IRGSP)"/>
            <person name="Matsumoto T."/>
            <person name="Wu J."/>
            <person name="Kanamori H."/>
            <person name="Katayose Y."/>
            <person name="Fujisawa M."/>
            <person name="Namiki N."/>
            <person name="Mizuno H."/>
            <person name="Yamamoto K."/>
            <person name="Antonio B.A."/>
            <person name="Baba T."/>
            <person name="Sakata K."/>
            <person name="Nagamura Y."/>
            <person name="Aoki H."/>
            <person name="Arikawa K."/>
            <person name="Arita K."/>
            <person name="Bito T."/>
            <person name="Chiden Y."/>
            <person name="Fujitsuka N."/>
            <person name="Fukunaka R."/>
            <person name="Hamada M."/>
            <person name="Harada C."/>
            <person name="Hayashi A."/>
            <person name="Hijishita S."/>
            <person name="Honda M."/>
            <person name="Hosokawa S."/>
            <person name="Ichikawa Y."/>
            <person name="Idonuma A."/>
            <person name="Iijima M."/>
            <person name="Ikeda M."/>
            <person name="Ikeno M."/>
            <person name="Ito K."/>
            <person name="Ito S."/>
            <person name="Ito T."/>
            <person name="Ito Y."/>
            <person name="Ito Y."/>
            <person name="Iwabuchi A."/>
            <person name="Kamiya K."/>
            <person name="Karasawa W."/>
            <person name="Kurita K."/>
            <person name="Katagiri S."/>
            <person name="Kikuta A."/>
            <person name="Kobayashi H."/>
            <person name="Kobayashi N."/>
            <person name="Machita K."/>
            <person name="Maehara T."/>
            <person name="Masukawa M."/>
            <person name="Mizubayashi T."/>
            <person name="Mukai Y."/>
            <person name="Nagasaki H."/>
            <person name="Nagata Y."/>
            <person name="Naito S."/>
            <person name="Nakashima M."/>
            <person name="Nakama Y."/>
            <person name="Nakamichi Y."/>
            <person name="Nakamura M."/>
            <person name="Meguro A."/>
            <person name="Negishi M."/>
            <person name="Ohta I."/>
            <person name="Ohta T."/>
            <person name="Okamoto M."/>
            <person name="Ono N."/>
            <person name="Saji S."/>
            <person name="Sakaguchi M."/>
            <person name="Sakai K."/>
            <person name="Shibata M."/>
            <person name="Shimokawa T."/>
            <person name="Song J."/>
            <person name="Takazaki Y."/>
            <person name="Terasawa K."/>
            <person name="Tsugane M."/>
            <person name="Tsuji K."/>
            <person name="Ueda S."/>
            <person name="Waki K."/>
            <person name="Yamagata H."/>
            <person name="Yamamoto M."/>
            <person name="Yamamoto S."/>
            <person name="Yamane H."/>
            <person name="Yoshiki S."/>
            <person name="Yoshihara R."/>
            <person name="Yukawa K."/>
            <person name="Zhong H."/>
            <person name="Yano M."/>
            <person name="Yuan Q."/>
            <person name="Ouyang S."/>
            <person name="Liu J."/>
            <person name="Jones K.M."/>
            <person name="Gansberger K."/>
            <person name="Moffat K."/>
            <person name="Hill J."/>
            <person name="Bera J."/>
            <person name="Fadrosh D."/>
            <person name="Jin S."/>
            <person name="Johri S."/>
            <person name="Kim M."/>
            <person name="Overton L."/>
            <person name="Reardon M."/>
            <person name="Tsitrin T."/>
            <person name="Vuong H."/>
            <person name="Weaver B."/>
            <person name="Ciecko A."/>
            <person name="Tallon L."/>
            <person name="Jackson J."/>
            <person name="Pai G."/>
            <person name="Aken S.V."/>
            <person name="Utterback T."/>
            <person name="Reidmuller S."/>
            <person name="Feldblyum T."/>
            <person name="Hsiao J."/>
            <person name="Zismann V."/>
            <person name="Iobst S."/>
            <person name="de Vazeille A.R."/>
            <person name="Buell C.R."/>
            <person name="Ying K."/>
            <person name="Li Y."/>
            <person name="Lu T."/>
            <person name="Huang Y."/>
            <person name="Zhao Q."/>
            <person name="Feng Q."/>
            <person name="Zhang L."/>
            <person name="Zhu J."/>
            <person name="Weng Q."/>
            <person name="Mu J."/>
            <person name="Lu Y."/>
            <person name="Fan D."/>
            <person name="Liu Y."/>
            <person name="Guan J."/>
            <person name="Zhang Y."/>
            <person name="Yu S."/>
            <person name="Liu X."/>
            <person name="Zhang Y."/>
            <person name="Hong G."/>
            <person name="Han B."/>
            <person name="Choisne N."/>
            <person name="Demange N."/>
            <person name="Orjeda G."/>
            <person name="Samain S."/>
            <person name="Cattolico L."/>
            <person name="Pelletier E."/>
            <person name="Couloux A."/>
            <person name="Segurens B."/>
            <person name="Wincker P."/>
            <person name="D'Hont A."/>
            <person name="Scarpelli C."/>
            <person name="Weissenbach J."/>
            <person name="Salanoubat M."/>
            <person name="Quetier F."/>
            <person name="Yu Y."/>
            <person name="Kim H.R."/>
            <person name="Rambo T."/>
            <person name="Currie J."/>
            <person name="Collura K."/>
            <person name="Luo M."/>
            <person name="Yang T."/>
            <person name="Ammiraju J.S.S."/>
            <person name="Engler F."/>
            <person name="Soderlund C."/>
            <person name="Wing R.A."/>
            <person name="Palmer L.E."/>
            <person name="de la Bastide M."/>
            <person name="Spiegel L."/>
            <person name="Nascimento L."/>
            <person name="Zutavern T."/>
            <person name="O'Shaughnessy A."/>
            <person name="Dike S."/>
            <person name="Dedhia N."/>
            <person name="Preston R."/>
            <person name="Balija V."/>
            <person name="McCombie W.R."/>
            <person name="Chow T."/>
            <person name="Chen H."/>
            <person name="Chung M."/>
            <person name="Chen C."/>
            <person name="Shaw J."/>
            <person name="Wu H."/>
            <person name="Hsiao K."/>
            <person name="Chao Y."/>
            <person name="Chu M."/>
            <person name="Cheng C."/>
            <person name="Hour A."/>
            <person name="Lee P."/>
            <person name="Lin S."/>
            <person name="Lin Y."/>
            <person name="Liou J."/>
            <person name="Liu S."/>
            <person name="Hsing Y."/>
            <person name="Raghuvanshi S."/>
            <person name="Mohanty A."/>
            <person name="Bharti A.K."/>
            <person name="Gaur A."/>
            <person name="Gupta V."/>
            <person name="Kumar D."/>
            <person name="Ravi V."/>
            <person name="Vij S."/>
            <person name="Kapur A."/>
            <person name="Khurana P."/>
            <person name="Khurana P."/>
            <person name="Khurana J.P."/>
            <person name="Tyagi A.K."/>
            <person name="Gaikwad K."/>
            <person name="Singh A."/>
            <person name="Dalal V."/>
            <person name="Srivastava S."/>
            <person name="Dixit A."/>
            <person name="Pal A.K."/>
            <person name="Ghazi I.A."/>
            <person name="Yadav M."/>
            <person name="Pandit A."/>
            <person name="Bhargava A."/>
            <person name="Sureshbabu K."/>
            <person name="Batra K."/>
            <person name="Sharma T.R."/>
            <person name="Mohapatra T."/>
            <person name="Singh N.K."/>
            <person name="Messing J."/>
            <person name="Nelson A.B."/>
            <person name="Fuks G."/>
            <person name="Kavchok S."/>
            <person name="Keizer G."/>
            <person name="Linton E."/>
            <person name="Llaca V."/>
            <person name="Song R."/>
            <person name="Tanyolac B."/>
            <person name="Young S."/>
            <person name="Ho-Il K."/>
            <person name="Hahn J.H."/>
            <person name="Sangsakoo G."/>
            <person name="Vanavichit A."/>
            <person name="de Mattos Luiz.A.T."/>
            <person name="Zimmer P.D."/>
            <person name="Malone G."/>
            <person name="Dellagostin O."/>
            <person name="de Oliveira A.C."/>
            <person name="Bevan M."/>
            <person name="Bancroft I."/>
            <person name="Minx P."/>
            <person name="Cordum H."/>
            <person name="Wilson R."/>
            <person name="Cheng Z."/>
            <person name="Jin W."/>
            <person name="Jiang J."/>
            <person name="Leong S.A."/>
            <person name="Iwama H."/>
            <person name="Gojobori T."/>
            <person name="Itoh T."/>
            <person name="Niimura Y."/>
            <person name="Fujii Y."/>
            <person name="Habara T."/>
            <person name="Sakai H."/>
            <person name="Sato Y."/>
            <person name="Wilson G."/>
            <person name="Kumar K."/>
            <person name="McCouch S."/>
            <person name="Juretic N."/>
            <person name="Hoen D."/>
            <person name="Wright S."/>
            <person name="Bruskiewich R."/>
            <person name="Bureau T."/>
            <person name="Miyao A."/>
            <person name="Hirochika H."/>
            <person name="Nishikawa T."/>
            <person name="Kadowaki K."/>
            <person name="Sugiura M."/>
            <person name="Burr B."/>
            <person name="Sasaki T."/>
        </authorList>
    </citation>
    <scope>NUCLEOTIDE SEQUENCE [LARGE SCALE GENOMIC DNA]</scope>
    <source>
        <strain evidence="3">cv. Nipponbare</strain>
    </source>
</reference>
<feature type="region of interest" description="Disordered" evidence="1">
    <location>
        <begin position="52"/>
        <end position="82"/>
    </location>
</feature>